<dbReference type="Proteomes" id="UP000677234">
    <property type="component" value="Chromosome"/>
</dbReference>
<name>A0A7T5JND4_9BACL</name>
<dbReference type="Pfam" id="PF16244">
    <property type="entry name" value="DUF4901"/>
    <property type="match status" value="1"/>
</dbReference>
<feature type="chain" id="PRO_5032401259" description="YcdB/YcdC repeated domain-containing protein" evidence="1">
    <location>
        <begin position="34"/>
        <end position="561"/>
    </location>
</feature>
<accession>A0A7T5JND4</accession>
<evidence type="ECO:0000256" key="1">
    <source>
        <dbReference type="SAM" id="SignalP"/>
    </source>
</evidence>
<keyword evidence="6" id="KW-1185">Reference proteome</keyword>
<dbReference type="AlphaFoldDB" id="A0A7T5JND4"/>
<sequence>MKAYKKHALRLCAGVVATASLFSVPIHSHLAVAAEEQIAMMPVPATISKGIQQLAKLLPELQNSTAVYQGPVDGPGVSGDSVSFVLKTNGADEAVSRAIFDPQNGQLLVLDLQPKAPDQTQAWKLTDESAKEKAAAFLQNLHPHGKFYTAGSVSHEEGKATVRFVRKHNQVALTDPYDCFVTVDGTGRVIGYRTHNGAMYETLDPQGMPSAQRVMSEATAAQRYADSKPLELVYLLDEKAGAEAESDSAKQPTAQLVYALKGGVVKGPHTGGALDAMSGKPLANAAQQGQTVSVTGKATYASLKREDSVKAFAKEITGAELDKLPLISYADEQTQTRLYIWGVFGKEQKDEEKVYSLGQFPEDVKSDQKLHVLVEVDEQTGQLVRMSRHDGTDPRKPTDKERDLKTAVSWMERLLPTGSHEFRLKDEGDEEFSIWVADPLREGVPVYQKGQSKQQGAFVVQVNPLNGSILSLSRASAEDAVYPERGKAISEQAALAALLKAYPLELAYVKTQADAEKEAEWKLAYDLSFRQTKQHCFCGVESKVDTTVYVDALTGKVITEE</sequence>
<dbReference type="EMBL" id="CP073708">
    <property type="protein sequence ID" value="QUO41153.1"/>
    <property type="molecule type" value="Genomic_DNA"/>
</dbReference>
<evidence type="ECO:0000313" key="4">
    <source>
        <dbReference type="EMBL" id="QUO41153.1"/>
    </source>
</evidence>
<evidence type="ECO:0000259" key="2">
    <source>
        <dbReference type="Pfam" id="PF16244"/>
    </source>
</evidence>
<reference evidence="3 5" key="1">
    <citation type="submission" date="2020-12" db="EMBL/GenBank/DDBJ databases">
        <title>strain FJAT-54423T represents a novel species of the genus Brevibacillus.</title>
        <authorList>
            <person name="Tang R."/>
        </authorList>
    </citation>
    <scope>NUCLEOTIDE SEQUENCE [LARGE SCALE GENOMIC DNA]</scope>
    <source>
        <strain evidence="3 5">FJAT-54423</strain>
    </source>
</reference>
<proteinExistence type="predicted"/>
<dbReference type="Proteomes" id="UP000595847">
    <property type="component" value="Chromosome"/>
</dbReference>
<feature type="domain" description="YcdB/YcdC repeated" evidence="2">
    <location>
        <begin position="93"/>
        <end position="194"/>
    </location>
</feature>
<dbReference type="EMBL" id="CP066308">
    <property type="protein sequence ID" value="QQE74069.1"/>
    <property type="molecule type" value="Genomic_DNA"/>
</dbReference>
<evidence type="ECO:0000313" key="3">
    <source>
        <dbReference type="EMBL" id="QQE74069.1"/>
    </source>
</evidence>
<dbReference type="RefSeq" id="WP_198827657.1">
    <property type="nucleotide sequence ID" value="NZ_CP066308.1"/>
</dbReference>
<keyword evidence="1" id="KW-0732">Signal</keyword>
<evidence type="ECO:0000313" key="6">
    <source>
        <dbReference type="Proteomes" id="UP000677234"/>
    </source>
</evidence>
<evidence type="ECO:0000313" key="5">
    <source>
        <dbReference type="Proteomes" id="UP000595847"/>
    </source>
</evidence>
<dbReference type="InterPro" id="IPR032599">
    <property type="entry name" value="YcdB/YcdC_rep_domain"/>
</dbReference>
<reference evidence="4" key="2">
    <citation type="submission" date="2021-04" db="EMBL/GenBank/DDBJ databases">
        <title>Brevibacillus composti FJAT-54423, complete genome.</title>
        <authorList>
            <person name="Tang R."/>
        </authorList>
    </citation>
    <scope>NUCLEOTIDE SEQUENCE</scope>
    <source>
        <strain evidence="4">FJAT-54424</strain>
    </source>
</reference>
<gene>
    <name evidence="3" type="ORF">JD108_19880</name>
    <name evidence="4" type="ORF">KDJ56_19815</name>
</gene>
<protein>
    <recommendedName>
        <fullName evidence="2">YcdB/YcdC repeated domain-containing protein</fullName>
    </recommendedName>
</protein>
<dbReference type="KEGG" id="bcop:JD108_19880"/>
<organism evidence="3 5">
    <name type="scientific">Brevibacillus composti</name>
    <dbReference type="NCBI Taxonomy" id="2796470"/>
    <lineage>
        <taxon>Bacteria</taxon>
        <taxon>Bacillati</taxon>
        <taxon>Bacillota</taxon>
        <taxon>Bacilli</taxon>
        <taxon>Bacillales</taxon>
        <taxon>Paenibacillaceae</taxon>
        <taxon>Brevibacillus</taxon>
    </lineage>
</organism>
<feature type="signal peptide" evidence="1">
    <location>
        <begin position="1"/>
        <end position="33"/>
    </location>
</feature>